<dbReference type="Proteomes" id="UP000242792">
    <property type="component" value="Chromosome"/>
</dbReference>
<keyword evidence="2" id="KW-0561">Oxygen transport</keyword>
<organism evidence="7 8">
    <name type="scientific">Comamonas kerstersii</name>
    <dbReference type="NCBI Taxonomy" id="225992"/>
    <lineage>
        <taxon>Bacteria</taxon>
        <taxon>Pseudomonadati</taxon>
        <taxon>Pseudomonadota</taxon>
        <taxon>Betaproteobacteria</taxon>
        <taxon>Burkholderiales</taxon>
        <taxon>Comamonadaceae</taxon>
        <taxon>Comamonas</taxon>
    </lineage>
</organism>
<dbReference type="InterPro" id="IPR012312">
    <property type="entry name" value="Hemerythrin-like"/>
</dbReference>
<dbReference type="Gene3D" id="1.20.120.50">
    <property type="entry name" value="Hemerythrin-like"/>
    <property type="match status" value="1"/>
</dbReference>
<dbReference type="AlphaFoldDB" id="A0A0W7YVS4"/>
<dbReference type="PROSITE" id="PS00550">
    <property type="entry name" value="HEMERYTHRINS"/>
    <property type="match status" value="1"/>
</dbReference>
<dbReference type="EMBL" id="CP020121">
    <property type="protein sequence ID" value="AQZ98499.1"/>
    <property type="molecule type" value="Genomic_DNA"/>
</dbReference>
<evidence type="ECO:0000313" key="8">
    <source>
        <dbReference type="Proteomes" id="UP000053300"/>
    </source>
</evidence>
<keyword evidence="2" id="KW-0813">Transport</keyword>
<evidence type="ECO:0000256" key="1">
    <source>
        <dbReference type="ARBA" id="ARBA00010587"/>
    </source>
</evidence>
<accession>A0A1V0BEY4</accession>
<dbReference type="STRING" id="225992.B5M06_09810"/>
<dbReference type="OrthoDB" id="5296936at2"/>
<dbReference type="KEGG" id="cke:B5M06_09810"/>
<reference evidence="6 9" key="2">
    <citation type="submission" date="2017-03" db="EMBL/GenBank/DDBJ databases">
        <title>Rapid Whole Genome Sequencing of Comamonas kerstersii Causing Continuous ambulatory Peritoneal Dialysis-Associated Peritonitis.</title>
        <authorList>
            <person name="Zheng B."/>
        </authorList>
    </citation>
    <scope>NUCLEOTIDE SEQUENCE [LARGE SCALE GENOMIC DNA]</scope>
    <source>
        <strain evidence="6 9">8943</strain>
    </source>
</reference>
<accession>A0A1V3TK73</accession>
<keyword evidence="3" id="KW-0479">Metal-binding</keyword>
<keyword evidence="8" id="KW-1185">Reference proteome</keyword>
<dbReference type="NCBIfam" id="NF002007">
    <property type="entry name" value="PRK00808.1"/>
    <property type="match status" value="1"/>
</dbReference>
<dbReference type="RefSeq" id="WP_054066099.1">
    <property type="nucleotide sequence ID" value="NZ_CAUCIF010000001.1"/>
</dbReference>
<name>A0A0W7YVS4_9BURK</name>
<feature type="domain" description="Hemerythrin-like" evidence="5">
    <location>
        <begin position="12"/>
        <end position="122"/>
    </location>
</feature>
<dbReference type="NCBIfam" id="NF033749">
    <property type="entry name" value="bact_hemeryth"/>
    <property type="match status" value="1"/>
</dbReference>
<evidence type="ECO:0000256" key="4">
    <source>
        <dbReference type="ARBA" id="ARBA00023004"/>
    </source>
</evidence>
<evidence type="ECO:0000259" key="5">
    <source>
        <dbReference type="Pfam" id="PF01814"/>
    </source>
</evidence>
<dbReference type="SUPFAM" id="SSF47188">
    <property type="entry name" value="Hemerythrin-like"/>
    <property type="match status" value="1"/>
</dbReference>
<evidence type="ECO:0000313" key="7">
    <source>
        <dbReference type="EMBL" id="KUF39218.1"/>
    </source>
</evidence>
<evidence type="ECO:0000256" key="3">
    <source>
        <dbReference type="ARBA" id="ARBA00022723"/>
    </source>
</evidence>
<dbReference type="InterPro" id="IPR035938">
    <property type="entry name" value="Hemerythrin-like_sf"/>
</dbReference>
<dbReference type="PANTHER" id="PTHR37164">
    <property type="entry name" value="BACTERIOHEMERYTHRIN"/>
    <property type="match status" value="1"/>
</dbReference>
<gene>
    <name evidence="7" type="ORF">AS359_01400</name>
    <name evidence="6" type="ORF">B5M06_09810</name>
</gene>
<evidence type="ECO:0000313" key="6">
    <source>
        <dbReference type="EMBL" id="AQZ98499.1"/>
    </source>
</evidence>
<dbReference type="InterPro" id="IPR012827">
    <property type="entry name" value="Hemerythrin_metal-bd"/>
</dbReference>
<protein>
    <submittedName>
        <fullName evidence="7">Hemerythrin</fullName>
    </submittedName>
</protein>
<dbReference type="GO" id="GO:0046872">
    <property type="term" value="F:metal ion binding"/>
    <property type="evidence" value="ECO:0007669"/>
    <property type="project" value="UniProtKB-KW"/>
</dbReference>
<keyword evidence="4" id="KW-0408">Iron</keyword>
<dbReference type="GeneID" id="83039617"/>
<dbReference type="CDD" id="cd12107">
    <property type="entry name" value="Hemerythrin"/>
    <property type="match status" value="1"/>
</dbReference>
<dbReference type="InterPro" id="IPR016131">
    <property type="entry name" value="Haemerythrin_Fe_BS"/>
</dbReference>
<reference evidence="7 8" key="1">
    <citation type="submission" date="2015-12" db="EMBL/GenBank/DDBJ databases">
        <title>Complete genome sequence of a multi-drug resistant strain Acidovorax sp. 12322-1.</title>
        <authorList>
            <person name="Ming D."/>
            <person name="Wang M."/>
            <person name="Hu S."/>
            <person name="Zhou Y."/>
            <person name="Jiang T."/>
        </authorList>
    </citation>
    <scope>NUCLEOTIDE SEQUENCE [LARGE SCALE GENOMIC DNA]</scope>
    <source>
        <strain evidence="7 8">12322-1</strain>
    </source>
</reference>
<proteinExistence type="inferred from homology"/>
<accession>A0A0W7YVS4</accession>
<dbReference type="PANTHER" id="PTHR37164:SF1">
    <property type="entry name" value="BACTERIOHEMERYTHRIN"/>
    <property type="match status" value="1"/>
</dbReference>
<dbReference type="GO" id="GO:0005344">
    <property type="term" value="F:oxygen carrier activity"/>
    <property type="evidence" value="ECO:0007669"/>
    <property type="project" value="UniProtKB-KW"/>
</dbReference>
<comment type="similarity">
    <text evidence="1">Belongs to the hemerythrin family.</text>
</comment>
<dbReference type="NCBIfam" id="TIGR02481">
    <property type="entry name" value="hemeryth_dom"/>
    <property type="match status" value="1"/>
</dbReference>
<dbReference type="Proteomes" id="UP000053300">
    <property type="component" value="Unassembled WGS sequence"/>
</dbReference>
<dbReference type="Pfam" id="PF01814">
    <property type="entry name" value="Hemerythrin"/>
    <property type="match status" value="1"/>
</dbReference>
<dbReference type="EMBL" id="LPXH01000037">
    <property type="protein sequence ID" value="KUF39218.1"/>
    <property type="molecule type" value="Genomic_DNA"/>
</dbReference>
<sequence>MAVLQWVEDLNTGIEEIDIQHRRIVDYINRLHELRESPDRAALSEVIAETVDYTISHFAYEERMLEDSGYAFTDLHKRVHELFTRRVGEMQTRFEAGEDVAQELHTMLSRWLFSHIRNEDHCYVDAVKTYQRMTGKGSKQDIEHTKQQVMHKLEKKYKRKGFFARLFG</sequence>
<dbReference type="InterPro" id="IPR050669">
    <property type="entry name" value="Hemerythrin"/>
</dbReference>
<evidence type="ECO:0000256" key="2">
    <source>
        <dbReference type="ARBA" id="ARBA00022621"/>
    </source>
</evidence>
<evidence type="ECO:0000313" key="9">
    <source>
        <dbReference type="Proteomes" id="UP000242792"/>
    </source>
</evidence>